<keyword evidence="2" id="KW-1185">Reference proteome</keyword>
<accession>A0ACA9NH05</accession>
<name>A0ACA9NH05_9GLOM</name>
<dbReference type="EMBL" id="CAJVPT010019781">
    <property type="protein sequence ID" value="CAG8643597.1"/>
    <property type="molecule type" value="Genomic_DNA"/>
</dbReference>
<reference evidence="1" key="1">
    <citation type="submission" date="2021-06" db="EMBL/GenBank/DDBJ databases">
        <authorList>
            <person name="Kallberg Y."/>
            <person name="Tangrot J."/>
            <person name="Rosling A."/>
        </authorList>
    </citation>
    <scope>NUCLEOTIDE SEQUENCE</scope>
    <source>
        <strain evidence="1">CL356</strain>
    </source>
</reference>
<feature type="non-terminal residue" evidence="1">
    <location>
        <position position="83"/>
    </location>
</feature>
<evidence type="ECO:0000313" key="1">
    <source>
        <dbReference type="EMBL" id="CAG8643597.1"/>
    </source>
</evidence>
<gene>
    <name evidence="1" type="ORF">ACOLOM_LOCUS8020</name>
</gene>
<proteinExistence type="predicted"/>
<dbReference type="Proteomes" id="UP000789525">
    <property type="component" value="Unassembled WGS sequence"/>
</dbReference>
<evidence type="ECO:0000313" key="2">
    <source>
        <dbReference type="Proteomes" id="UP000789525"/>
    </source>
</evidence>
<organism evidence="1 2">
    <name type="scientific">Acaulospora colombiana</name>
    <dbReference type="NCBI Taxonomy" id="27376"/>
    <lineage>
        <taxon>Eukaryota</taxon>
        <taxon>Fungi</taxon>
        <taxon>Fungi incertae sedis</taxon>
        <taxon>Mucoromycota</taxon>
        <taxon>Glomeromycotina</taxon>
        <taxon>Glomeromycetes</taxon>
        <taxon>Diversisporales</taxon>
        <taxon>Acaulosporaceae</taxon>
        <taxon>Acaulospora</taxon>
    </lineage>
</organism>
<protein>
    <submittedName>
        <fullName evidence="1">2891_t:CDS:1</fullName>
    </submittedName>
</protein>
<comment type="caution">
    <text evidence="1">The sequence shown here is derived from an EMBL/GenBank/DDBJ whole genome shotgun (WGS) entry which is preliminary data.</text>
</comment>
<sequence>MEEKWSVKRSLALTWDRTSEPTAVVEGGKATTPLWGSDLNDVGRSSASHDGYTETENETAGNELLLVVSRGNDCRSTVRKRTQ</sequence>